<keyword evidence="2" id="KW-1185">Reference proteome</keyword>
<dbReference type="AlphaFoldDB" id="B5W953"/>
<dbReference type="EMBL" id="ABYK01000077">
    <property type="protein sequence ID" value="EDZ91925.1"/>
    <property type="molecule type" value="Genomic_DNA"/>
</dbReference>
<comment type="caution">
    <text evidence="1">The sequence shown here is derived from an EMBL/GenBank/DDBJ whole genome shotgun (WGS) entry which is preliminary data.</text>
</comment>
<dbReference type="RefSeq" id="WP_006670750.1">
    <property type="nucleotide sequence ID" value="NZ_ABYK01000077.1"/>
</dbReference>
<evidence type="ECO:0000313" key="2">
    <source>
        <dbReference type="Proteomes" id="UP000004061"/>
    </source>
</evidence>
<sequence>MATKKTLGAATLENQLLEIIEPTQRMQSTASNNPDGATVVTAYTRNMATGLVTVSLSIPTDDVLDPTDGSIDVIATELFVDGEGIG</sequence>
<organism evidence="1 2">
    <name type="scientific">Limnospira maxima CS-328</name>
    <dbReference type="NCBI Taxonomy" id="513049"/>
    <lineage>
        <taxon>Bacteria</taxon>
        <taxon>Bacillati</taxon>
        <taxon>Cyanobacteriota</taxon>
        <taxon>Cyanophyceae</taxon>
        <taxon>Oscillatoriophycideae</taxon>
        <taxon>Oscillatoriales</taxon>
        <taxon>Sirenicapillariaceae</taxon>
        <taxon>Limnospira</taxon>
    </lineage>
</organism>
<proteinExistence type="predicted"/>
<gene>
    <name evidence="1" type="ORF">AmaxDRAFT_5303</name>
</gene>
<dbReference type="Proteomes" id="UP000004061">
    <property type="component" value="Unassembled WGS sequence"/>
</dbReference>
<evidence type="ECO:0000313" key="1">
    <source>
        <dbReference type="EMBL" id="EDZ91925.1"/>
    </source>
</evidence>
<accession>B5W953</accession>
<name>B5W953_LIMMA</name>
<reference evidence="1 2" key="1">
    <citation type="journal article" date="2011" name="Appl. Environ. Microbiol.">
        <title>Contribution of a Sodium Ion Gradient to Energy Conservation during Fermentation in the Cyanobacterium Arthrospira (Spirulina) maxima CS-328.</title>
        <authorList>
            <person name="Carrieri D."/>
            <person name="Ananyev G."/>
            <person name="Lenz O."/>
            <person name="Bryant D.A."/>
            <person name="Dismukes G.C."/>
        </authorList>
    </citation>
    <scope>NUCLEOTIDE SEQUENCE [LARGE SCALE GENOMIC DNA]</scope>
    <source>
        <strain evidence="1 2">CS-328</strain>
    </source>
</reference>
<protein>
    <submittedName>
        <fullName evidence="1">Uncharacterized protein</fullName>
    </submittedName>
</protein>